<organism evidence="1 2">
    <name type="scientific">Comamonas suwonensis</name>
    <dbReference type="NCBI Taxonomy" id="2606214"/>
    <lineage>
        <taxon>Bacteria</taxon>
        <taxon>Pseudomonadati</taxon>
        <taxon>Pseudomonadota</taxon>
        <taxon>Betaproteobacteria</taxon>
        <taxon>Burkholderiales</taxon>
        <taxon>Comamonadaceae</taxon>
        <taxon>Comamonas</taxon>
    </lineage>
</organism>
<name>A0A843B5F6_9BURK</name>
<protein>
    <submittedName>
        <fullName evidence="1">Uncharacterized protein</fullName>
    </submittedName>
</protein>
<keyword evidence="2" id="KW-1185">Reference proteome</keyword>
<dbReference type="EMBL" id="JABBCQ020000014">
    <property type="protein sequence ID" value="MBI1625913.1"/>
    <property type="molecule type" value="Genomic_DNA"/>
</dbReference>
<proteinExistence type="predicted"/>
<evidence type="ECO:0000313" key="2">
    <source>
        <dbReference type="Proteomes" id="UP000530032"/>
    </source>
</evidence>
<dbReference type="RefSeq" id="WP_198461093.1">
    <property type="nucleotide sequence ID" value="NZ_JABBCQ020000014.1"/>
</dbReference>
<gene>
    <name evidence="1" type="ORF">HF327_015555</name>
</gene>
<dbReference type="Proteomes" id="UP000530032">
    <property type="component" value="Unassembled WGS sequence"/>
</dbReference>
<evidence type="ECO:0000313" key="1">
    <source>
        <dbReference type="EMBL" id="MBI1625913.1"/>
    </source>
</evidence>
<accession>A0A843B5F6</accession>
<reference evidence="1" key="1">
    <citation type="submission" date="2020-12" db="EMBL/GenBank/DDBJ databases">
        <title>Comamonas sp. nov., isolated from stream water.</title>
        <authorList>
            <person name="Park K.-H."/>
        </authorList>
    </citation>
    <scope>NUCLEOTIDE SEQUENCE</scope>
    <source>
        <strain evidence="1">EJ-4</strain>
    </source>
</reference>
<comment type="caution">
    <text evidence="1">The sequence shown here is derived from an EMBL/GenBank/DDBJ whole genome shotgun (WGS) entry which is preliminary data.</text>
</comment>
<dbReference type="AlphaFoldDB" id="A0A843B5F6"/>
<sequence length="318" mass="35707">MPKNIDVKKMSITSNDKNLEGMKRGIFDAPITRAGAVWELCLPISVRKIPNARQRLIAALESSIQSQPARLRSDAELQDDQKKALEKITAQLAAFMESVGCPADRHMYAAIWLRMLREAGCAVDHSAYQRLGEWRLQREAQGAVVFVNTSEELERLKVSPKGNKLAAYSVEELLLGAIKSSRLWPYNKNWQLHIEPRLATTSSNLTVTKKAPSAKKRNSRPKRKTLDDYKQACGAGVIENLLKTLHKESRSERNFVISQGGDHFITELSASDLLVELRRHQPRALTGADSTLRKAFAAFLSMPRGRPPKKVPVPKKHR</sequence>